<reference evidence="1 2" key="1">
    <citation type="submission" date="2024-10" db="EMBL/GenBank/DDBJ databases">
        <title>The Natural Products Discovery Center: Release of the First 8490 Sequenced Strains for Exploring Actinobacteria Biosynthetic Diversity.</title>
        <authorList>
            <person name="Kalkreuter E."/>
            <person name="Kautsar S.A."/>
            <person name="Yang D."/>
            <person name="Bader C.D."/>
            <person name="Teijaro C.N."/>
            <person name="Fluegel L."/>
            <person name="Davis C.M."/>
            <person name="Simpson J.R."/>
            <person name="Lauterbach L."/>
            <person name="Steele A.D."/>
            <person name="Gui C."/>
            <person name="Meng S."/>
            <person name="Li G."/>
            <person name="Viehrig K."/>
            <person name="Ye F."/>
            <person name="Su P."/>
            <person name="Kiefer A.F."/>
            <person name="Nichols A."/>
            <person name="Cepeda A.J."/>
            <person name="Yan W."/>
            <person name="Fan B."/>
            <person name="Jiang Y."/>
            <person name="Adhikari A."/>
            <person name="Zheng C.-J."/>
            <person name="Schuster L."/>
            <person name="Cowan T.M."/>
            <person name="Smanski M.J."/>
            <person name="Chevrette M.G."/>
            <person name="De Carvalho L.P.S."/>
            <person name="Shen B."/>
        </authorList>
    </citation>
    <scope>NUCLEOTIDE SEQUENCE [LARGE SCALE GENOMIC DNA]</scope>
    <source>
        <strain evidence="1 2">NPDC001867</strain>
    </source>
</reference>
<name>A0ABW6TRQ8_9NOCA</name>
<comment type="caution">
    <text evidence="1">The sequence shown here is derived from an EMBL/GenBank/DDBJ whole genome shotgun (WGS) entry which is preliminary data.</text>
</comment>
<dbReference type="RefSeq" id="WP_387132572.1">
    <property type="nucleotide sequence ID" value="NZ_JBIATK010000016.1"/>
</dbReference>
<evidence type="ECO:0000313" key="2">
    <source>
        <dbReference type="Proteomes" id="UP001602089"/>
    </source>
</evidence>
<dbReference type="Proteomes" id="UP001602089">
    <property type="component" value="Unassembled WGS sequence"/>
</dbReference>
<evidence type="ECO:0000313" key="1">
    <source>
        <dbReference type="EMBL" id="MFF4027595.1"/>
    </source>
</evidence>
<sequence>MADSDESLVAWQHTDEPRTVEKKLIASFVDMYGVRPFANRTA</sequence>
<accession>A0ABW6TRQ8</accession>
<keyword evidence="2" id="KW-1185">Reference proteome</keyword>
<gene>
    <name evidence="1" type="ORF">ACFYY5_32590</name>
</gene>
<organism evidence="1 2">
    <name type="scientific">Nocardia elegans</name>
    <dbReference type="NCBI Taxonomy" id="300029"/>
    <lineage>
        <taxon>Bacteria</taxon>
        <taxon>Bacillati</taxon>
        <taxon>Actinomycetota</taxon>
        <taxon>Actinomycetes</taxon>
        <taxon>Mycobacteriales</taxon>
        <taxon>Nocardiaceae</taxon>
        <taxon>Nocardia</taxon>
    </lineage>
</organism>
<dbReference type="EMBL" id="JBIATK010000016">
    <property type="protein sequence ID" value="MFF4027595.1"/>
    <property type="molecule type" value="Genomic_DNA"/>
</dbReference>
<proteinExistence type="predicted"/>
<protein>
    <submittedName>
        <fullName evidence="1">Uncharacterized protein</fullName>
    </submittedName>
</protein>